<comment type="caution">
    <text evidence="15">The sequence shown here is derived from an EMBL/GenBank/DDBJ whole genome shotgun (WGS) entry which is preliminary data.</text>
</comment>
<evidence type="ECO:0000256" key="4">
    <source>
        <dbReference type="ARBA" id="ARBA00022448"/>
    </source>
</evidence>
<dbReference type="PIRSF" id="PIRSF005890">
    <property type="entry name" value="Phot_II_cyt_c550"/>
    <property type="match status" value="1"/>
</dbReference>
<evidence type="ECO:0000256" key="11">
    <source>
        <dbReference type="ARBA" id="ARBA00023276"/>
    </source>
</evidence>
<keyword evidence="4" id="KW-0813">Transport</keyword>
<comment type="subcellular location">
    <subcellularLocation>
        <location evidence="2">Membrane</location>
        <topology evidence="2">Peripheral membrane protein</topology>
    </subcellularLocation>
</comment>
<dbReference type="GO" id="GO:0005506">
    <property type="term" value="F:iron ion binding"/>
    <property type="evidence" value="ECO:0007669"/>
    <property type="project" value="InterPro"/>
</dbReference>
<dbReference type="NCBIfam" id="TIGR03046">
    <property type="entry name" value="PS_II_psbV2"/>
    <property type="match status" value="1"/>
</dbReference>
<dbReference type="PROSITE" id="PS51007">
    <property type="entry name" value="CYTC"/>
    <property type="match status" value="1"/>
</dbReference>
<evidence type="ECO:0000313" key="15">
    <source>
        <dbReference type="EMBL" id="HFM98606.1"/>
    </source>
</evidence>
<gene>
    <name evidence="15" type="ORF">ENR64_12795</name>
</gene>
<accession>A0A7C3KEA2</accession>
<evidence type="ECO:0000256" key="7">
    <source>
        <dbReference type="ARBA" id="ARBA00022723"/>
    </source>
</evidence>
<keyword evidence="13" id="KW-0732">Signal</keyword>
<organism evidence="15">
    <name type="scientific">Oscillatoriales cyanobacterium SpSt-418</name>
    <dbReference type="NCBI Taxonomy" id="2282169"/>
    <lineage>
        <taxon>Bacteria</taxon>
        <taxon>Bacillati</taxon>
        <taxon>Cyanobacteriota</taxon>
        <taxon>Cyanophyceae</taxon>
        <taxon>Oscillatoriophycideae</taxon>
        <taxon>Oscillatoriales</taxon>
    </lineage>
</organism>
<name>A0A7C3KEA2_9CYAN</name>
<evidence type="ECO:0000256" key="3">
    <source>
        <dbReference type="ARBA" id="ARBA00010433"/>
    </source>
</evidence>
<dbReference type="EMBL" id="DSRU01000183">
    <property type="protein sequence ID" value="HFM98606.1"/>
    <property type="molecule type" value="Genomic_DNA"/>
</dbReference>
<dbReference type="Gene3D" id="1.10.760.10">
    <property type="entry name" value="Cytochrome c-like domain"/>
    <property type="match status" value="1"/>
</dbReference>
<evidence type="ECO:0000256" key="2">
    <source>
        <dbReference type="ARBA" id="ARBA00004170"/>
    </source>
</evidence>
<protein>
    <submittedName>
        <fullName evidence="15">Photosystem II cytochrome PsbV2</fullName>
    </submittedName>
</protein>
<dbReference type="GO" id="GO:0009523">
    <property type="term" value="C:photosystem II"/>
    <property type="evidence" value="ECO:0007669"/>
    <property type="project" value="UniProtKB-KW"/>
</dbReference>
<keyword evidence="10" id="KW-0472">Membrane</keyword>
<dbReference type="GO" id="GO:0020037">
    <property type="term" value="F:heme binding"/>
    <property type="evidence" value="ECO:0007669"/>
    <property type="project" value="InterPro"/>
</dbReference>
<dbReference type="InterPro" id="IPR029490">
    <property type="entry name" value="Cytochrom_C550"/>
</dbReference>
<evidence type="ECO:0000256" key="5">
    <source>
        <dbReference type="ARBA" id="ARBA00022531"/>
    </source>
</evidence>
<evidence type="ECO:0000256" key="10">
    <source>
        <dbReference type="ARBA" id="ARBA00023136"/>
    </source>
</evidence>
<dbReference type="AlphaFoldDB" id="A0A7C3KEA2"/>
<dbReference type="GO" id="GO:0009055">
    <property type="term" value="F:electron transfer activity"/>
    <property type="evidence" value="ECO:0007669"/>
    <property type="project" value="InterPro"/>
</dbReference>
<dbReference type="InterPro" id="IPR036909">
    <property type="entry name" value="Cyt_c-like_dom_sf"/>
</dbReference>
<keyword evidence="11" id="KW-0604">Photosystem II</keyword>
<dbReference type="InterPro" id="IPR016003">
    <property type="entry name" value="PsbV_cyt_c550-like"/>
</dbReference>
<evidence type="ECO:0000256" key="12">
    <source>
        <dbReference type="PROSITE-ProRule" id="PRU00433"/>
    </source>
</evidence>
<evidence type="ECO:0000256" key="8">
    <source>
        <dbReference type="ARBA" id="ARBA00022982"/>
    </source>
</evidence>
<keyword evidence="8" id="KW-0249">Electron transport</keyword>
<sequence>MLNSSVWLCRLFTLAIALWCFLLSPAYAAKDPYITKYLKVTEPVALELDADGATKTFSPEQLTSGKQLFERNCLNCHVAGGTLSNPTVSLSLKDLQGATPPRDTINALVEYMRHPLTYDGSEDTIWCREVPESWLAQADIENLAGFVLRAAQTAPGWGVKKFTDEPIQ</sequence>
<feature type="domain" description="Cytochrome c" evidence="14">
    <location>
        <begin position="60"/>
        <end position="151"/>
    </location>
</feature>
<reference evidence="15" key="1">
    <citation type="journal article" date="2020" name="mSystems">
        <title>Genome- and Community-Level Interaction Insights into Carbon Utilization and Element Cycling Functions of Hydrothermarchaeota in Hydrothermal Sediment.</title>
        <authorList>
            <person name="Zhou Z."/>
            <person name="Liu Y."/>
            <person name="Xu W."/>
            <person name="Pan J."/>
            <person name="Luo Z.H."/>
            <person name="Li M."/>
        </authorList>
    </citation>
    <scope>NUCLEOTIDE SEQUENCE [LARGE SCALE GENOMIC DNA]</scope>
    <source>
        <strain evidence="15">SpSt-418</strain>
    </source>
</reference>
<dbReference type="GO" id="GO:0022904">
    <property type="term" value="P:respiratory electron transport chain"/>
    <property type="evidence" value="ECO:0007669"/>
    <property type="project" value="InterPro"/>
</dbReference>
<dbReference type="SUPFAM" id="SSF46626">
    <property type="entry name" value="Cytochrome c"/>
    <property type="match status" value="1"/>
</dbReference>
<dbReference type="Pfam" id="PF14495">
    <property type="entry name" value="Cytochrom_C550"/>
    <property type="match status" value="1"/>
</dbReference>
<comment type="similarity">
    <text evidence="3">Belongs to the cytochrome c family. PsbV subfamily.</text>
</comment>
<evidence type="ECO:0000259" key="14">
    <source>
        <dbReference type="PROSITE" id="PS51007"/>
    </source>
</evidence>
<evidence type="ECO:0000256" key="6">
    <source>
        <dbReference type="ARBA" id="ARBA00022617"/>
    </source>
</evidence>
<evidence type="ECO:0000256" key="1">
    <source>
        <dbReference type="ARBA" id="ARBA00001926"/>
    </source>
</evidence>
<keyword evidence="7 12" id="KW-0479">Metal-binding</keyword>
<dbReference type="InterPro" id="IPR009056">
    <property type="entry name" value="Cyt_c-like_dom"/>
</dbReference>
<comment type="cofactor">
    <cofactor evidence="1">
        <name>heme c</name>
        <dbReference type="ChEBI" id="CHEBI:61717"/>
    </cofactor>
</comment>
<feature type="chain" id="PRO_5028369407" evidence="13">
    <location>
        <begin position="29"/>
        <end position="168"/>
    </location>
</feature>
<feature type="signal peptide" evidence="13">
    <location>
        <begin position="1"/>
        <end position="28"/>
    </location>
</feature>
<keyword evidence="6 12" id="KW-0349">Heme</keyword>
<keyword evidence="9 12" id="KW-0408">Iron</keyword>
<evidence type="ECO:0000256" key="13">
    <source>
        <dbReference type="SAM" id="SignalP"/>
    </source>
</evidence>
<evidence type="ECO:0000256" key="9">
    <source>
        <dbReference type="ARBA" id="ARBA00023004"/>
    </source>
</evidence>
<proteinExistence type="inferred from homology"/>
<keyword evidence="5" id="KW-0602">Photosynthesis</keyword>
<dbReference type="GO" id="GO:0015979">
    <property type="term" value="P:photosynthesis"/>
    <property type="evidence" value="ECO:0007669"/>
    <property type="project" value="UniProtKB-KW"/>
</dbReference>